<feature type="transmembrane region" description="Helical" evidence="7">
    <location>
        <begin position="269"/>
        <end position="289"/>
    </location>
</feature>
<dbReference type="GO" id="GO:0005886">
    <property type="term" value="C:plasma membrane"/>
    <property type="evidence" value="ECO:0007669"/>
    <property type="project" value="UniProtKB-SubCell"/>
</dbReference>
<dbReference type="GO" id="GO:0016413">
    <property type="term" value="F:O-acetyltransferase activity"/>
    <property type="evidence" value="ECO:0007669"/>
    <property type="project" value="TreeGrafter"/>
</dbReference>
<dbReference type="RefSeq" id="WP_201824197.1">
    <property type="nucleotide sequence ID" value="NZ_JAERRA010000001.1"/>
</dbReference>
<evidence type="ECO:0000259" key="8">
    <source>
        <dbReference type="Pfam" id="PF01757"/>
    </source>
</evidence>
<dbReference type="AlphaFoldDB" id="A0A9X0XGF2"/>
<feature type="transmembrane region" description="Helical" evidence="7">
    <location>
        <begin position="122"/>
        <end position="141"/>
    </location>
</feature>
<dbReference type="InterPro" id="IPR002656">
    <property type="entry name" value="Acyl_transf_3_dom"/>
</dbReference>
<feature type="transmembrane region" description="Helical" evidence="7">
    <location>
        <begin position="230"/>
        <end position="248"/>
    </location>
</feature>
<feature type="transmembrane region" description="Helical" evidence="7">
    <location>
        <begin position="200"/>
        <end position="218"/>
    </location>
</feature>
<evidence type="ECO:0000313" key="9">
    <source>
        <dbReference type="EMBL" id="MBL0719060.1"/>
    </source>
</evidence>
<evidence type="ECO:0000313" key="10">
    <source>
        <dbReference type="Proteomes" id="UP000643207"/>
    </source>
</evidence>
<dbReference type="PANTHER" id="PTHR40074:SF4">
    <property type="entry name" value="INNER MEMBRANE PROTEIN YCFT"/>
    <property type="match status" value="1"/>
</dbReference>
<dbReference type="Pfam" id="PF01757">
    <property type="entry name" value="Acyl_transf_3"/>
    <property type="match status" value="1"/>
</dbReference>
<accession>A0A9X0XGF2</accession>
<keyword evidence="9" id="KW-0012">Acyltransferase</keyword>
<gene>
    <name evidence="9" type="ORF">JI742_04070</name>
</gene>
<keyword evidence="9" id="KW-0808">Transferase</keyword>
<reference evidence="9 10" key="1">
    <citation type="submission" date="2021-01" db="EMBL/GenBank/DDBJ databases">
        <title>Piscinibacter sp. Jin2 Genome sequencing and assembly.</title>
        <authorList>
            <person name="Kim I."/>
        </authorList>
    </citation>
    <scope>NUCLEOTIDE SEQUENCE [LARGE SCALE GENOMIC DNA]</scope>
    <source>
        <strain evidence="9 10">Jin2</strain>
    </source>
</reference>
<organism evidence="9 10">
    <name type="scientific">Aquariibacter lacus</name>
    <dbReference type="NCBI Taxonomy" id="2801332"/>
    <lineage>
        <taxon>Bacteria</taxon>
        <taxon>Pseudomonadati</taxon>
        <taxon>Pseudomonadota</taxon>
        <taxon>Betaproteobacteria</taxon>
        <taxon>Burkholderiales</taxon>
        <taxon>Sphaerotilaceae</taxon>
        <taxon>Aquariibacter</taxon>
    </lineage>
</organism>
<sequence>MRERQSWPDLAKGVGIVLVVYGHVARGLMKAGILPAEGWPLLVDSWIYSFHMPLFFFLAGLFFLDSLGRQKLLGFLGGRIDSLVYPYVIWSLLQGSVEVLMSGQTNGVVRWDEVLNLAAPRAHFWFLYALFTLSLAGLLVYSLSRRPAWLAAVVLGALALRLGVDPTRVIALDYLISLGVFFTAGVFYGSRSAPRPSATGVLLALGLLLLALAAQYLAHEQLGWRYHHRGPIGLGLAAVSIAAVVACCQQAQGLGRRLGLVQLGQASMVIYLMHVLTGSGLRVLLSRGLGLNDPGLHLLAGCLAGLLLPLLADRLLRRWGIDWHVLPPRALRLQPRLAGAAAR</sequence>
<keyword evidence="6 7" id="KW-0472">Membrane</keyword>
<evidence type="ECO:0000256" key="7">
    <source>
        <dbReference type="SAM" id="Phobius"/>
    </source>
</evidence>
<evidence type="ECO:0000256" key="2">
    <source>
        <dbReference type="ARBA" id="ARBA00007400"/>
    </source>
</evidence>
<evidence type="ECO:0000256" key="3">
    <source>
        <dbReference type="ARBA" id="ARBA00022475"/>
    </source>
</evidence>
<comment type="subcellular location">
    <subcellularLocation>
        <location evidence="1">Cell membrane</location>
        <topology evidence="1">Multi-pass membrane protein</topology>
    </subcellularLocation>
</comment>
<dbReference type="EMBL" id="JAERRA010000001">
    <property type="protein sequence ID" value="MBL0719060.1"/>
    <property type="molecule type" value="Genomic_DNA"/>
</dbReference>
<protein>
    <submittedName>
        <fullName evidence="9">Acyltransferase family protein</fullName>
    </submittedName>
</protein>
<feature type="transmembrane region" description="Helical" evidence="7">
    <location>
        <begin position="7"/>
        <end position="25"/>
    </location>
</feature>
<dbReference type="GO" id="GO:0009246">
    <property type="term" value="P:enterobacterial common antigen biosynthetic process"/>
    <property type="evidence" value="ECO:0007669"/>
    <property type="project" value="TreeGrafter"/>
</dbReference>
<name>A0A9X0XGF2_9BURK</name>
<evidence type="ECO:0000256" key="1">
    <source>
        <dbReference type="ARBA" id="ARBA00004651"/>
    </source>
</evidence>
<keyword evidence="3" id="KW-1003">Cell membrane</keyword>
<keyword evidence="5 7" id="KW-1133">Transmembrane helix</keyword>
<proteinExistence type="inferred from homology"/>
<evidence type="ECO:0000256" key="5">
    <source>
        <dbReference type="ARBA" id="ARBA00022989"/>
    </source>
</evidence>
<feature type="domain" description="Acyltransferase 3" evidence="8">
    <location>
        <begin position="6"/>
        <end position="312"/>
    </location>
</feature>
<evidence type="ECO:0000256" key="6">
    <source>
        <dbReference type="ARBA" id="ARBA00023136"/>
    </source>
</evidence>
<feature type="transmembrane region" description="Helical" evidence="7">
    <location>
        <begin position="148"/>
        <end position="164"/>
    </location>
</feature>
<dbReference type="Proteomes" id="UP000643207">
    <property type="component" value="Unassembled WGS sequence"/>
</dbReference>
<feature type="transmembrane region" description="Helical" evidence="7">
    <location>
        <begin position="170"/>
        <end position="188"/>
    </location>
</feature>
<comment type="similarity">
    <text evidence="2">Belongs to the acyltransferase 3 family.</text>
</comment>
<dbReference type="PANTHER" id="PTHR40074">
    <property type="entry name" value="O-ACETYLTRANSFERASE WECH"/>
    <property type="match status" value="1"/>
</dbReference>
<comment type="caution">
    <text evidence="9">The sequence shown here is derived from an EMBL/GenBank/DDBJ whole genome shotgun (WGS) entry which is preliminary data.</text>
</comment>
<feature type="transmembrane region" description="Helical" evidence="7">
    <location>
        <begin position="295"/>
        <end position="312"/>
    </location>
</feature>
<feature type="transmembrane region" description="Helical" evidence="7">
    <location>
        <begin position="45"/>
        <end position="64"/>
    </location>
</feature>
<keyword evidence="10" id="KW-1185">Reference proteome</keyword>
<keyword evidence="4 7" id="KW-0812">Transmembrane</keyword>
<evidence type="ECO:0000256" key="4">
    <source>
        <dbReference type="ARBA" id="ARBA00022692"/>
    </source>
</evidence>